<accession>A0A927EYM7</accession>
<name>A0A927EYM7_9ACTN</name>
<dbReference type="AlphaFoldDB" id="A0A927EYM7"/>
<dbReference type="Gene3D" id="3.20.20.370">
    <property type="entry name" value="Glycoside hydrolase/deacetylase"/>
    <property type="match status" value="1"/>
</dbReference>
<proteinExistence type="predicted"/>
<dbReference type="InterPro" id="IPR002509">
    <property type="entry name" value="NODB_dom"/>
</dbReference>
<dbReference type="Pfam" id="PF01522">
    <property type="entry name" value="Polysacc_deac_1"/>
    <property type="match status" value="1"/>
</dbReference>
<dbReference type="SUPFAM" id="SSF88713">
    <property type="entry name" value="Glycoside hydrolase/deacetylase"/>
    <property type="match status" value="1"/>
</dbReference>
<dbReference type="GO" id="GO:0005975">
    <property type="term" value="P:carbohydrate metabolic process"/>
    <property type="evidence" value="ECO:0007669"/>
    <property type="project" value="InterPro"/>
</dbReference>
<dbReference type="InterPro" id="IPR050248">
    <property type="entry name" value="Polysacc_deacetylase_ArnD"/>
</dbReference>
<protein>
    <submittedName>
        <fullName evidence="2">Polysaccharide deacetylase family protein</fullName>
    </submittedName>
</protein>
<comment type="caution">
    <text evidence="2">The sequence shown here is derived from an EMBL/GenBank/DDBJ whole genome shotgun (WGS) entry which is preliminary data.</text>
</comment>
<evidence type="ECO:0000313" key="3">
    <source>
        <dbReference type="Proteomes" id="UP000632289"/>
    </source>
</evidence>
<keyword evidence="3" id="KW-1185">Reference proteome</keyword>
<reference evidence="2" key="1">
    <citation type="submission" date="2020-09" db="EMBL/GenBank/DDBJ databases">
        <title>Secondary metabolite and genome analysis of marine Streptomyces chumphonensis KK1-2T.</title>
        <authorList>
            <person name="Phongsopitanun W."/>
            <person name="Kanchanasin P."/>
            <person name="Pittayakhajonwut P."/>
            <person name="Suwanborirux K."/>
            <person name="Tanasupawat S."/>
        </authorList>
    </citation>
    <scope>NUCLEOTIDE SEQUENCE</scope>
    <source>
        <strain evidence="2">KK1-2</strain>
    </source>
</reference>
<feature type="domain" description="NodB homology" evidence="1">
    <location>
        <begin position="145"/>
        <end position="321"/>
    </location>
</feature>
<organism evidence="2 3">
    <name type="scientific">Streptomyces chumphonensis</name>
    <dbReference type="NCBI Taxonomy" id="1214925"/>
    <lineage>
        <taxon>Bacteria</taxon>
        <taxon>Bacillati</taxon>
        <taxon>Actinomycetota</taxon>
        <taxon>Actinomycetes</taxon>
        <taxon>Kitasatosporales</taxon>
        <taxon>Streptomycetaceae</taxon>
        <taxon>Streptomyces</taxon>
    </lineage>
</organism>
<dbReference type="EMBL" id="JACXYU010000005">
    <property type="protein sequence ID" value="MBD3932409.1"/>
    <property type="molecule type" value="Genomic_DNA"/>
</dbReference>
<dbReference type="RefSeq" id="WP_191209703.1">
    <property type="nucleotide sequence ID" value="NZ_JACXYU010000005.1"/>
</dbReference>
<evidence type="ECO:0000313" key="2">
    <source>
        <dbReference type="EMBL" id="MBD3932409.1"/>
    </source>
</evidence>
<dbReference type="CDD" id="cd10917">
    <property type="entry name" value="CE4_NodB_like_6s_7s"/>
    <property type="match status" value="1"/>
</dbReference>
<sequence length="327" mass="36444">MPIIGQIRQNDRRASGRWRQLRRAVGASTVVALAVSCAAVSGAGHLPDDRAPLDRPLAAAVEGLPLGEAQRVGAEYAAASLADYAHALERAEARRVAAAKRWGLATPPLRPPAPPPQKVELASTPGLIADAGLPPVVVRVPTDDKVVFLTIDDGWHKDPRFTRMLRELDIPYSAFLSDYVAKDDYDYFRRMHRDGAAVQNHTLHHKEMPKLSYAQQRREICDMQEVLKKEIGVTPRLFRPPYGAYNRDTLRAAATCGIEAVPLWAEEAWAEKFDWGRADRVFHPGDIILTHFRGPQEWGGTMNDMLRRTLKTATDQGFALARLEDYI</sequence>
<dbReference type="GO" id="GO:0016810">
    <property type="term" value="F:hydrolase activity, acting on carbon-nitrogen (but not peptide) bonds"/>
    <property type="evidence" value="ECO:0007669"/>
    <property type="project" value="InterPro"/>
</dbReference>
<gene>
    <name evidence="2" type="ORF">IF129_12700</name>
</gene>
<dbReference type="Proteomes" id="UP000632289">
    <property type="component" value="Unassembled WGS sequence"/>
</dbReference>
<dbReference type="PANTHER" id="PTHR10587">
    <property type="entry name" value="GLYCOSYL TRANSFERASE-RELATED"/>
    <property type="match status" value="1"/>
</dbReference>
<dbReference type="PANTHER" id="PTHR10587:SF134">
    <property type="entry name" value="SECRETED PROTEIN"/>
    <property type="match status" value="1"/>
</dbReference>
<evidence type="ECO:0000259" key="1">
    <source>
        <dbReference type="PROSITE" id="PS51677"/>
    </source>
</evidence>
<dbReference type="PROSITE" id="PS51677">
    <property type="entry name" value="NODB"/>
    <property type="match status" value="1"/>
</dbReference>
<dbReference type="InterPro" id="IPR011330">
    <property type="entry name" value="Glyco_hydro/deAcase_b/a-brl"/>
</dbReference>